<dbReference type="Proteomes" id="UP000187406">
    <property type="component" value="Unassembled WGS sequence"/>
</dbReference>
<dbReference type="Pfam" id="PF10604">
    <property type="entry name" value="Polyketide_cyc2"/>
    <property type="match status" value="1"/>
</dbReference>
<proteinExistence type="predicted"/>
<dbReference type="Gene3D" id="3.30.530.20">
    <property type="match status" value="1"/>
</dbReference>
<dbReference type="InParanoid" id="A0A1Q3BCG2"/>
<gene>
    <name evidence="1" type="ORF">CFOL_v3_09039</name>
</gene>
<dbReference type="FunCoup" id="A0A1Q3BCG2">
    <property type="interactions" value="50"/>
</dbReference>
<keyword evidence="2" id="KW-1185">Reference proteome</keyword>
<dbReference type="FunFam" id="3.30.530.20:FF:000064">
    <property type="entry name" value="Lachrymatory-factor synthase"/>
    <property type="match status" value="1"/>
</dbReference>
<dbReference type="InterPro" id="IPR019587">
    <property type="entry name" value="Polyketide_cyclase/dehydratase"/>
</dbReference>
<dbReference type="SUPFAM" id="SSF55961">
    <property type="entry name" value="Bet v1-like"/>
    <property type="match status" value="1"/>
</dbReference>
<dbReference type="OrthoDB" id="1929286at2759"/>
<dbReference type="InterPro" id="IPR023393">
    <property type="entry name" value="START-like_dom_sf"/>
</dbReference>
<dbReference type="EMBL" id="BDDD01000419">
    <property type="protein sequence ID" value="GAV65524.1"/>
    <property type="molecule type" value="Genomic_DNA"/>
</dbReference>
<dbReference type="PANTHER" id="PTHR33789">
    <property type="entry name" value="LACHRYMATORY-FACTOR SYNTHASE"/>
    <property type="match status" value="1"/>
</dbReference>
<dbReference type="CDD" id="cd07821">
    <property type="entry name" value="PYR_PYL_RCAR_like"/>
    <property type="match status" value="1"/>
</dbReference>
<dbReference type="AlphaFoldDB" id="A0A1Q3BCG2"/>
<dbReference type="InterPro" id="IPR053249">
    <property type="entry name" value="LFS"/>
</dbReference>
<accession>A0A1Q3BCG2</accession>
<sequence length="162" mass="18425">MATVTKHKWEGKSVVELTGATADQIWPLFADFCNVHKWYPQLDTCYHVEGVQGRPGLIRYCASTTDTSFKSSDNTTIKWVKERLLTIDPIKRCLSYEVVDNNMGLLSYMATNKVLPVQGRNGCKIEWSFVADPVPGMSFQDLASYTESSLRFMARKMKESLR</sequence>
<organism evidence="1 2">
    <name type="scientific">Cephalotus follicularis</name>
    <name type="common">Albany pitcher plant</name>
    <dbReference type="NCBI Taxonomy" id="3775"/>
    <lineage>
        <taxon>Eukaryota</taxon>
        <taxon>Viridiplantae</taxon>
        <taxon>Streptophyta</taxon>
        <taxon>Embryophyta</taxon>
        <taxon>Tracheophyta</taxon>
        <taxon>Spermatophyta</taxon>
        <taxon>Magnoliopsida</taxon>
        <taxon>eudicotyledons</taxon>
        <taxon>Gunneridae</taxon>
        <taxon>Pentapetalae</taxon>
        <taxon>rosids</taxon>
        <taxon>fabids</taxon>
        <taxon>Oxalidales</taxon>
        <taxon>Cephalotaceae</taxon>
        <taxon>Cephalotus</taxon>
    </lineage>
</organism>
<name>A0A1Q3BCG2_CEPFO</name>
<dbReference type="STRING" id="3775.A0A1Q3BCG2"/>
<dbReference type="PANTHER" id="PTHR33789:SF11">
    <property type="entry name" value="OS05G0202300 PROTEIN"/>
    <property type="match status" value="1"/>
</dbReference>
<dbReference type="GO" id="GO:0004864">
    <property type="term" value="F:protein phosphatase inhibitor activity"/>
    <property type="evidence" value="ECO:0007669"/>
    <property type="project" value="UniProtKB-ARBA"/>
</dbReference>
<protein>
    <submittedName>
        <fullName evidence="1">Polyketide_cyc2 domain-containing protein</fullName>
    </submittedName>
</protein>
<evidence type="ECO:0000313" key="1">
    <source>
        <dbReference type="EMBL" id="GAV65524.1"/>
    </source>
</evidence>
<reference evidence="2" key="1">
    <citation type="submission" date="2016-04" db="EMBL/GenBank/DDBJ databases">
        <title>Cephalotus genome sequencing.</title>
        <authorList>
            <person name="Fukushima K."/>
            <person name="Hasebe M."/>
            <person name="Fang X."/>
        </authorList>
    </citation>
    <scope>NUCLEOTIDE SEQUENCE [LARGE SCALE GENOMIC DNA]</scope>
    <source>
        <strain evidence="2">cv. St1</strain>
    </source>
</reference>
<comment type="caution">
    <text evidence="1">The sequence shown here is derived from an EMBL/GenBank/DDBJ whole genome shotgun (WGS) entry which is preliminary data.</text>
</comment>
<evidence type="ECO:0000313" key="2">
    <source>
        <dbReference type="Proteomes" id="UP000187406"/>
    </source>
</evidence>